<accession>A0A540WP31</accession>
<proteinExistence type="predicted"/>
<dbReference type="AlphaFoldDB" id="A0A540WP31"/>
<organism evidence="1 2">
    <name type="scientific">Myxococcus llanfairpwllgwyngyllgogerychwyrndrobwllllantysiliogogogochensis</name>
    <dbReference type="NCBI Taxonomy" id="2590453"/>
    <lineage>
        <taxon>Bacteria</taxon>
        <taxon>Pseudomonadati</taxon>
        <taxon>Myxococcota</taxon>
        <taxon>Myxococcia</taxon>
        <taxon>Myxococcales</taxon>
        <taxon>Cystobacterineae</taxon>
        <taxon>Myxococcaceae</taxon>
        <taxon>Myxococcus</taxon>
    </lineage>
</organism>
<keyword evidence="2" id="KW-1185">Reference proteome</keyword>
<evidence type="ECO:0000313" key="2">
    <source>
        <dbReference type="Proteomes" id="UP000315369"/>
    </source>
</evidence>
<gene>
    <name evidence="1" type="ORF">FJV41_37650</name>
</gene>
<evidence type="ECO:0000313" key="1">
    <source>
        <dbReference type="EMBL" id="TQF10769.1"/>
    </source>
</evidence>
<reference evidence="1 2" key="1">
    <citation type="submission" date="2019-06" db="EMBL/GenBank/DDBJ databases">
        <authorList>
            <person name="Livingstone P."/>
            <person name="Whitworth D."/>
        </authorList>
    </citation>
    <scope>NUCLEOTIDE SEQUENCE [LARGE SCALE GENOMIC DNA]</scope>
    <source>
        <strain evidence="1 2">AM401</strain>
    </source>
</reference>
<dbReference type="EMBL" id="VIFM01000230">
    <property type="protein sequence ID" value="TQF10769.1"/>
    <property type="molecule type" value="Genomic_DNA"/>
</dbReference>
<dbReference type="Proteomes" id="UP000315369">
    <property type="component" value="Unassembled WGS sequence"/>
</dbReference>
<comment type="caution">
    <text evidence="1">The sequence shown here is derived from an EMBL/GenBank/DDBJ whole genome shotgun (WGS) entry which is preliminary data.</text>
</comment>
<name>A0A540WP31_9BACT</name>
<protein>
    <submittedName>
        <fullName evidence="1">Uncharacterized protein</fullName>
    </submittedName>
</protein>
<dbReference type="OrthoDB" id="3238779at2"/>
<sequence>MRLNLPERQLCGRASFDLLRRRVLLTVAPLRILCTVLAATPRGMDSGVAERVLNRRYHGAPGQV</sequence>